<evidence type="ECO:0000256" key="3">
    <source>
        <dbReference type="ARBA" id="ARBA00022695"/>
    </source>
</evidence>
<feature type="binding site" evidence="9">
    <location>
        <begin position="91"/>
        <end position="93"/>
    </location>
    <ligand>
        <name>ATP</name>
        <dbReference type="ChEBI" id="CHEBI:30616"/>
    </ligand>
</feature>
<proteinExistence type="inferred from homology"/>
<keyword evidence="3 9" id="KW-0548">Nucleotidyltransferase</keyword>
<comment type="catalytic activity">
    <reaction evidence="8 9">
        <text>(R)-4'-phosphopantetheine + ATP + H(+) = 3'-dephospho-CoA + diphosphate</text>
        <dbReference type="Rhea" id="RHEA:19801"/>
        <dbReference type="ChEBI" id="CHEBI:15378"/>
        <dbReference type="ChEBI" id="CHEBI:30616"/>
        <dbReference type="ChEBI" id="CHEBI:33019"/>
        <dbReference type="ChEBI" id="CHEBI:57328"/>
        <dbReference type="ChEBI" id="CHEBI:61723"/>
        <dbReference type="EC" id="2.7.7.3"/>
    </reaction>
</comment>
<dbReference type="NCBIfam" id="TIGR00125">
    <property type="entry name" value="cyt_tran_rel"/>
    <property type="match status" value="1"/>
</dbReference>
<protein>
    <recommendedName>
        <fullName evidence="9">Phosphopantetheine adenylyltransferase</fullName>
        <ecNumber evidence="9">2.7.7.3</ecNumber>
    </recommendedName>
    <alternativeName>
        <fullName evidence="9">Dephospho-CoA pyrophosphorylase</fullName>
    </alternativeName>
    <alternativeName>
        <fullName evidence="9">Pantetheine-phosphate adenylyltransferase</fullName>
        <shortName evidence="9">PPAT</shortName>
    </alternativeName>
</protein>
<name>A0A2N5ZC19_MUIH1</name>
<comment type="function">
    <text evidence="9">Reversibly transfers an adenylyl group from ATP to 4'-phosphopantetheine, yielding dephospho-CoA (dPCoA) and pyrophosphate.</text>
</comment>
<feature type="binding site" evidence="9">
    <location>
        <position position="42"/>
    </location>
    <ligand>
        <name>substrate</name>
    </ligand>
</feature>
<reference evidence="11 12" key="1">
    <citation type="submission" date="2017-11" db="EMBL/GenBank/DDBJ databases">
        <title>Genome-resolved metagenomics identifies genetic mobility, metabolic interactions, and unexpected diversity in perchlorate-reducing communities.</title>
        <authorList>
            <person name="Barnum T.P."/>
            <person name="Figueroa I.A."/>
            <person name="Carlstrom C.I."/>
            <person name="Lucas L.N."/>
            <person name="Engelbrektson A.L."/>
            <person name="Coates J.D."/>
        </authorList>
    </citation>
    <scope>NUCLEOTIDE SEQUENCE [LARGE SCALE GENOMIC DNA]</scope>
    <source>
        <strain evidence="11">BM706</strain>
    </source>
</reference>
<feature type="binding site" evidence="9">
    <location>
        <position position="10"/>
    </location>
    <ligand>
        <name>substrate</name>
    </ligand>
</feature>
<organism evidence="11 12">
    <name type="scientific">Muiribacterium halophilum</name>
    <dbReference type="NCBI Taxonomy" id="2053465"/>
    <lineage>
        <taxon>Bacteria</taxon>
        <taxon>Candidatus Muiribacteriota</taxon>
        <taxon>Candidatus Muiribacteriia</taxon>
        <taxon>Candidatus Muiribacteriales</taxon>
        <taxon>Candidatus Muiribacteriaceae</taxon>
        <taxon>Candidatus Muiribacterium</taxon>
    </lineage>
</organism>
<dbReference type="EMBL" id="PKTG01000122">
    <property type="protein sequence ID" value="PLX16233.1"/>
    <property type="molecule type" value="Genomic_DNA"/>
</dbReference>
<gene>
    <name evidence="9" type="primary">coaD</name>
    <name evidence="11" type="ORF">C0601_11190</name>
</gene>
<dbReference type="NCBIfam" id="TIGR01510">
    <property type="entry name" value="coaD_prev_kdtB"/>
    <property type="match status" value="1"/>
</dbReference>
<dbReference type="SUPFAM" id="SSF52374">
    <property type="entry name" value="Nucleotidylyl transferase"/>
    <property type="match status" value="1"/>
</dbReference>
<accession>A0A2N5ZC19</accession>
<keyword evidence="1 9" id="KW-0963">Cytoplasm</keyword>
<evidence type="ECO:0000259" key="10">
    <source>
        <dbReference type="Pfam" id="PF01467"/>
    </source>
</evidence>
<evidence type="ECO:0000256" key="4">
    <source>
        <dbReference type="ARBA" id="ARBA00022741"/>
    </source>
</evidence>
<feature type="binding site" evidence="9">
    <location>
        <begin position="10"/>
        <end position="11"/>
    </location>
    <ligand>
        <name>ATP</name>
        <dbReference type="ChEBI" id="CHEBI:30616"/>
    </ligand>
</feature>
<evidence type="ECO:0000256" key="1">
    <source>
        <dbReference type="ARBA" id="ARBA00022490"/>
    </source>
</evidence>
<dbReference type="InterPro" id="IPR001980">
    <property type="entry name" value="PPAT"/>
</dbReference>
<dbReference type="GO" id="GO:0005737">
    <property type="term" value="C:cytoplasm"/>
    <property type="evidence" value="ECO:0007669"/>
    <property type="project" value="UniProtKB-SubCell"/>
</dbReference>
<evidence type="ECO:0000256" key="5">
    <source>
        <dbReference type="ARBA" id="ARBA00022840"/>
    </source>
</evidence>
<evidence type="ECO:0000256" key="6">
    <source>
        <dbReference type="ARBA" id="ARBA00022842"/>
    </source>
</evidence>
<dbReference type="PANTHER" id="PTHR21342">
    <property type="entry name" value="PHOSPHOPANTETHEINE ADENYLYLTRANSFERASE"/>
    <property type="match status" value="1"/>
</dbReference>
<comment type="subcellular location">
    <subcellularLocation>
        <location evidence="9">Cytoplasm</location>
    </subcellularLocation>
</comment>
<dbReference type="Pfam" id="PF01467">
    <property type="entry name" value="CTP_transf_like"/>
    <property type="match status" value="1"/>
</dbReference>
<dbReference type="EC" id="2.7.7.3" evidence="9"/>
<evidence type="ECO:0000256" key="2">
    <source>
        <dbReference type="ARBA" id="ARBA00022679"/>
    </source>
</evidence>
<feature type="domain" description="Cytidyltransferase-like" evidence="10">
    <location>
        <begin position="6"/>
        <end position="136"/>
    </location>
</feature>
<comment type="cofactor">
    <cofactor evidence="9">
        <name>Mg(2+)</name>
        <dbReference type="ChEBI" id="CHEBI:18420"/>
    </cofactor>
</comment>
<sequence>MFRIGIYPGSFDPPTYGHLDILKRASKLFDKVVIAVVSNPNKHSLFSIDERVRLLKESCSEEVLKNVEIDSFKGLLVDYVKKKDGCAIIRGLRAVSDFEYEFQMAHMNKNLCKDIETIFISSDNRFTFISSQTIKEVIRLGGDITGLVPEIVKKELKIKLEEV</sequence>
<feature type="binding site" evidence="9">
    <location>
        <position position="18"/>
    </location>
    <ligand>
        <name>ATP</name>
        <dbReference type="ChEBI" id="CHEBI:30616"/>
    </ligand>
</feature>
<feature type="site" description="Transition state stabilizer" evidence="9">
    <location>
        <position position="18"/>
    </location>
</feature>
<keyword evidence="5 9" id="KW-0067">ATP-binding</keyword>
<dbReference type="Proteomes" id="UP000234857">
    <property type="component" value="Unassembled WGS sequence"/>
</dbReference>
<evidence type="ECO:0000256" key="9">
    <source>
        <dbReference type="HAMAP-Rule" id="MF_00151"/>
    </source>
</evidence>
<feature type="binding site" evidence="9">
    <location>
        <position position="90"/>
    </location>
    <ligand>
        <name>substrate</name>
    </ligand>
</feature>
<comment type="similarity">
    <text evidence="9">Belongs to the bacterial CoaD family.</text>
</comment>
<dbReference type="CDD" id="cd02163">
    <property type="entry name" value="PPAT"/>
    <property type="match status" value="1"/>
</dbReference>
<feature type="binding site" evidence="9">
    <location>
        <position position="76"/>
    </location>
    <ligand>
        <name>substrate</name>
    </ligand>
</feature>
<dbReference type="InterPro" id="IPR014729">
    <property type="entry name" value="Rossmann-like_a/b/a_fold"/>
</dbReference>
<keyword evidence="2 9" id="KW-0808">Transferase</keyword>
<evidence type="ECO:0000256" key="8">
    <source>
        <dbReference type="ARBA" id="ARBA00029346"/>
    </source>
</evidence>
<feature type="binding site" evidence="9">
    <location>
        <position position="101"/>
    </location>
    <ligand>
        <name>ATP</name>
        <dbReference type="ChEBI" id="CHEBI:30616"/>
    </ligand>
</feature>
<keyword evidence="6 9" id="KW-0460">Magnesium</keyword>
<dbReference type="GO" id="GO:0015937">
    <property type="term" value="P:coenzyme A biosynthetic process"/>
    <property type="evidence" value="ECO:0007669"/>
    <property type="project" value="UniProtKB-UniRule"/>
</dbReference>
<dbReference type="Gene3D" id="3.40.50.620">
    <property type="entry name" value="HUPs"/>
    <property type="match status" value="1"/>
</dbReference>
<evidence type="ECO:0000256" key="7">
    <source>
        <dbReference type="ARBA" id="ARBA00022993"/>
    </source>
</evidence>
<comment type="subunit">
    <text evidence="9">Homohexamer.</text>
</comment>
<evidence type="ECO:0000313" key="12">
    <source>
        <dbReference type="Proteomes" id="UP000234857"/>
    </source>
</evidence>
<dbReference type="GO" id="GO:0005524">
    <property type="term" value="F:ATP binding"/>
    <property type="evidence" value="ECO:0007669"/>
    <property type="project" value="UniProtKB-KW"/>
</dbReference>
<dbReference type="GO" id="GO:0004595">
    <property type="term" value="F:pantetheine-phosphate adenylyltransferase activity"/>
    <property type="evidence" value="ECO:0007669"/>
    <property type="project" value="UniProtKB-UniRule"/>
</dbReference>
<comment type="caution">
    <text evidence="11">The sequence shown here is derived from an EMBL/GenBank/DDBJ whole genome shotgun (WGS) entry which is preliminary data.</text>
</comment>
<comment type="pathway">
    <text evidence="9">Cofactor biosynthesis; coenzyme A biosynthesis; CoA from (R)-pantothenate: step 4/5.</text>
</comment>
<evidence type="ECO:0000313" key="11">
    <source>
        <dbReference type="EMBL" id="PLX16233.1"/>
    </source>
</evidence>
<keyword evidence="7 9" id="KW-0173">Coenzyme A biosynthesis</keyword>
<dbReference type="PANTHER" id="PTHR21342:SF1">
    <property type="entry name" value="PHOSPHOPANTETHEINE ADENYLYLTRANSFERASE"/>
    <property type="match status" value="1"/>
</dbReference>
<dbReference type="InterPro" id="IPR004821">
    <property type="entry name" value="Cyt_trans-like"/>
</dbReference>
<dbReference type="UniPathway" id="UPA00241">
    <property type="reaction ID" value="UER00355"/>
</dbReference>
<dbReference type="HAMAP" id="MF_00151">
    <property type="entry name" value="PPAT_bact"/>
    <property type="match status" value="1"/>
</dbReference>
<keyword evidence="4 9" id="KW-0547">Nucleotide-binding</keyword>
<dbReference type="AlphaFoldDB" id="A0A2N5ZC19"/>
<dbReference type="PRINTS" id="PR01020">
    <property type="entry name" value="LPSBIOSNTHSS"/>
</dbReference>
<feature type="binding site" evidence="9">
    <location>
        <begin position="126"/>
        <end position="132"/>
    </location>
    <ligand>
        <name>ATP</name>
        <dbReference type="ChEBI" id="CHEBI:30616"/>
    </ligand>
</feature>